<feature type="domain" description="Ketosynthase family 3 (KS3)" evidence="10">
    <location>
        <begin position="1602"/>
        <end position="2026"/>
    </location>
</feature>
<dbReference type="InterPro" id="IPR041618">
    <property type="entry name" value="PKS_DE"/>
</dbReference>
<feature type="domain" description="Carrier" evidence="9">
    <location>
        <begin position="1499"/>
        <end position="1577"/>
    </location>
</feature>
<keyword evidence="7" id="KW-0012">Acyltransferase</keyword>
<evidence type="ECO:0000256" key="5">
    <source>
        <dbReference type="ARBA" id="ARBA00023194"/>
    </source>
</evidence>
<dbReference type="Gene3D" id="3.40.366.10">
    <property type="entry name" value="Malonyl-Coenzyme A Acyl Carrier Protein, domain 2"/>
    <property type="match status" value="3"/>
</dbReference>
<dbReference type="SMART" id="SM00822">
    <property type="entry name" value="PKS_KR"/>
    <property type="match status" value="1"/>
</dbReference>
<gene>
    <name evidence="11" type="ORF">Adu01nite_92360</name>
</gene>
<dbReference type="SUPFAM" id="SSF47336">
    <property type="entry name" value="ACP-like"/>
    <property type="match status" value="1"/>
</dbReference>
<dbReference type="PROSITE" id="PS50075">
    <property type="entry name" value="CARRIER"/>
    <property type="match status" value="1"/>
</dbReference>
<dbReference type="Gene3D" id="1.10.1200.10">
    <property type="entry name" value="ACP-like"/>
    <property type="match status" value="1"/>
</dbReference>
<comment type="caution">
    <text evidence="11">The sequence shown here is derived from an EMBL/GenBank/DDBJ whole genome shotgun (WGS) entry which is preliminary data.</text>
</comment>
<dbReference type="EMBL" id="BOML01000092">
    <property type="protein sequence ID" value="GIE07886.1"/>
    <property type="molecule type" value="Genomic_DNA"/>
</dbReference>
<dbReference type="InterPro" id="IPR032710">
    <property type="entry name" value="NTF2-like_dom_sf"/>
</dbReference>
<accession>A0ABQ3ZDH9</accession>
<dbReference type="InterPro" id="IPR020841">
    <property type="entry name" value="PKS_Beta-ketoAc_synthase_dom"/>
</dbReference>
<evidence type="ECO:0000256" key="1">
    <source>
        <dbReference type="ARBA" id="ARBA00001957"/>
    </source>
</evidence>
<evidence type="ECO:0000256" key="6">
    <source>
        <dbReference type="ARBA" id="ARBA00023268"/>
    </source>
</evidence>
<dbReference type="Gene3D" id="3.10.450.50">
    <property type="match status" value="1"/>
</dbReference>
<dbReference type="Pfam" id="PF00698">
    <property type="entry name" value="Acyl_transf_1"/>
    <property type="match status" value="1"/>
</dbReference>
<dbReference type="InterPro" id="IPR057326">
    <property type="entry name" value="KR_dom"/>
</dbReference>
<dbReference type="Pfam" id="PF08659">
    <property type="entry name" value="KR"/>
    <property type="match status" value="1"/>
</dbReference>
<evidence type="ECO:0000256" key="3">
    <source>
        <dbReference type="ARBA" id="ARBA00022553"/>
    </source>
</evidence>
<dbReference type="InterPro" id="IPR032821">
    <property type="entry name" value="PKS_assoc"/>
</dbReference>
<dbReference type="PANTHER" id="PTHR43775">
    <property type="entry name" value="FATTY ACID SYNTHASE"/>
    <property type="match status" value="1"/>
</dbReference>
<keyword evidence="12" id="KW-1185">Reference proteome</keyword>
<dbReference type="Pfam" id="PF08990">
    <property type="entry name" value="Docking"/>
    <property type="match status" value="1"/>
</dbReference>
<evidence type="ECO:0008006" key="13">
    <source>
        <dbReference type="Google" id="ProtNLM"/>
    </source>
</evidence>
<dbReference type="InterPro" id="IPR014030">
    <property type="entry name" value="Ketoacyl_synth_N"/>
</dbReference>
<dbReference type="InterPro" id="IPR001227">
    <property type="entry name" value="Ac_transferase_dom_sf"/>
</dbReference>
<keyword evidence="2" id="KW-0596">Phosphopantetheine</keyword>
<dbReference type="PROSITE" id="PS00012">
    <property type="entry name" value="PHOSPHOPANTETHEINE"/>
    <property type="match status" value="1"/>
</dbReference>
<evidence type="ECO:0000259" key="9">
    <source>
        <dbReference type="PROSITE" id="PS50075"/>
    </source>
</evidence>
<dbReference type="Pfam" id="PF16197">
    <property type="entry name" value="KAsynt_C_assoc"/>
    <property type="match status" value="2"/>
</dbReference>
<evidence type="ECO:0000313" key="12">
    <source>
        <dbReference type="Proteomes" id="UP000637628"/>
    </source>
</evidence>
<dbReference type="SMART" id="SM00823">
    <property type="entry name" value="PKS_PP"/>
    <property type="match status" value="1"/>
</dbReference>
<dbReference type="InterPro" id="IPR014043">
    <property type="entry name" value="Acyl_transferase_dom"/>
</dbReference>
<keyword evidence="4" id="KW-0808">Transferase</keyword>
<dbReference type="InterPro" id="IPR016039">
    <property type="entry name" value="Thiolase-like"/>
</dbReference>
<dbReference type="NCBIfam" id="NF045894">
    <property type="entry name" value="PKS_plus_SDR"/>
    <property type="match status" value="1"/>
</dbReference>
<dbReference type="Pfam" id="PF00550">
    <property type="entry name" value="PP-binding"/>
    <property type="match status" value="1"/>
</dbReference>
<dbReference type="SUPFAM" id="SSF55048">
    <property type="entry name" value="Probable ACP-binding domain of malonyl-CoA ACP transacylase"/>
    <property type="match status" value="1"/>
</dbReference>
<evidence type="ECO:0000256" key="8">
    <source>
        <dbReference type="SAM" id="MobiDB-lite"/>
    </source>
</evidence>
<proteinExistence type="predicted"/>
<keyword evidence="5" id="KW-0045">Antibiotic biosynthesis</keyword>
<dbReference type="InterPro" id="IPR037401">
    <property type="entry name" value="SnoaL-like"/>
</dbReference>
<dbReference type="PROSITE" id="PS52004">
    <property type="entry name" value="KS3_2"/>
    <property type="match status" value="2"/>
</dbReference>
<organism evidence="11 12">
    <name type="scientific">Paractinoplanes durhamensis</name>
    <dbReference type="NCBI Taxonomy" id="113563"/>
    <lineage>
        <taxon>Bacteria</taxon>
        <taxon>Bacillati</taxon>
        <taxon>Actinomycetota</taxon>
        <taxon>Actinomycetes</taxon>
        <taxon>Micromonosporales</taxon>
        <taxon>Micromonosporaceae</taxon>
        <taxon>Paractinoplanes</taxon>
    </lineage>
</organism>
<sequence length="2497" mass="260317">MTTSNDQLVAALRASLKETERLRGQHQALLAAQHEPIAIVGMACRFPDDVRTPADLWRLLADGHDAAAGLPTDRGWDLADLYDPDLNRPGTSYVREGSFLYDAGDFDADFFGINRREALAMDPQQRMLLETCWEAVERAGIVPAALRGSRTGVYIGLAASGYAAGLREVPDGLEGYLSTGVSPSVASGRVAYTMGLQAAATTVDTACSSSLVALHLAGQALRSGESDLALVGGACVMALPSAFTEFSRQGVLAADGRCKSFDAAADGTGWGEGVGVLLLERLSDARRNGHPVLALVRGSAVNSDGASNGLTAPNGPSQQRVILDALANARLSADQVDAVEAHGTGTQLGDPIEAQALLATYGADRPADQPLWLGSIKSNIGHTAAAAGVAGVMKMVLALRNGVLPPTLHVTEPTPAVDWSSGAVRLLTEAVPWPRTDRPRRAAVSSFGISGTNAHAILEEAPPMGEAPAVAEAPELGARSAVTDGSTVSWLLSARSPKALRAQAQRLHDHMLAAPGARPADIGWSLARSRSVFEYRATVVADDATGFADRLSALAAGTTAGRAADAAAGAGVVFVFPGQGSQWQGMGAQLLEHSPLFAEWMGRCAGVIDPLVDWSLLDVVRSAPGAPGLDRIEVLQPVLFATAVSLAELWRAAGVTPAAVVGHSQGEVVAAYTAGMLSLADAARVVVVRSRIFAQRLAGNGAIASVALAAPEVAELADELGRPVVLAGRNGPRSSTIAGEPGPLADFVADLEQRGVRARMVPATVASHCAQVDAVREELLAELGEVPGRAGSVPMYSTVTGGLLDGAQLDASYWFDNARWPVDFDASVRALLAAGHRTFVELSAHPVLTVPIEEIAESAGVPGVVALGTLRRDDGGLDRLLGSLGEAWTRGVPMDWAAVLADPDVRAEELPTYAFQRERFWLATDQEKANADAVAGTAVTVADPAETRFWHAVADADTDAVAELVGGADEQAQTIARAVPALSAWWREHRERTVIDSWQYRVRWMPAQALSGGTPRLAGSWLLLVPAGHDDAALAQQCAAALTAHGATTHVVEVPRSADRAGLAGVLAEAAGDTPVTGVLSLLGAIPPVDDVGGAAAPAGLVATLLTVQALNDLGRPARLWCATSGAVAVGPADAPPDPAQAALWGLGRVASEEYPDRWGGLIDLPATIDDRAGRRLCALLSGVGAEPEDEVALRPSGVFARRLVRAPLDARPVVREWRPTGAVLITGGTGALGGHVARWLAGNGAEHLVLASRRGPAAPGAAELSAELTALGARVSIVACDVADREAVARLIAKVSPLTAVVHTAAVLDDAILDQLDAAQLAHAHQVKAMGARHLDELTRDLNLSAFVLFSSLAGTIGVPGQGNYAPWNAYLDALAHRRRAAGLTATSVAWGHWSGDGLATGAAARTLLRRGGTEMAPELAVRVLGQILDRDETNAVVAALDWDGTTGPGFLETRAHPLLRELDEYRRMRSANAPAPGEPVHADGSLAARLAALAPAERERAMLDEVRTQVDGVLGGNDPAAVHPRRSFRELGFDSLTAVELRNRLAALTGLTLPASLVFDHPTPDTLAGHLLSSLGGSADPARSEAAAVAPVTGATAIDEDPIVVVGMACRLPGGISSPDDLWRVVLDGTDVVGDLPTDRGWVRTNVLREEHQKLGLTYRTTGGFLQNATGFDNEFFGISADEALAMDAQQRLLLEMSWEAVERAGVDPAGLRGQPVGVYVGAFGTNYWSGVQDVPEGSEQYLGIGSSPAIASGRIAFALGLEGPTFTVDTGCSSSSVAIHLARQALREGECSLALAGGATVLTYPVVKPEIGVGASADGRCRSFGAGADGTGWGEGGGMVVLERLSDARRLGHRVLAELSGSGMNHNGETNGLGAPSGPSQVRVIQQALASAGLSPHEVDVVEGHGTGTPLGDPIEAQALLTAYGQDRPADRPLRLGTVKSNIGHPQAASGVVGLIKMVLALRHGVLPRSLYADEPSPQVDWSTGAVSLLAEQAPWPRTGRPRRAGVSSFGASGTKVHLIVGEAPDADAEVAPVLPGAGAVTAGRLVPCVLSARSPEALRAQAARLARTLAEQPEYEPVDVGWALVATRTPFEHRATVLAARREDLLAGLAALARGETAPDVLTGSATERRVVVSFADDVVDKAIAAVPALYAAHPAFADAFDAVSAHLEAQVNRSPRDVLLPPAGEVVRPSDPVLLDTCRLALQVALFRLVTGWGLTVDAVTGDGVGALAAAHVAGALDLADMARLVGRPAPDRATEIAPRRAALTILPADDPAMAGDQFVVIVAGPELAGAEVVVRMLARAFAAGARVDWRAAFAGVQVRPADLPTYAFQRKRYWLRSGTGPNEERLRELMAEEKSRKDVVSTYFDRINAGDVEGVLELFTEEATVEDPVGQAVRRGPRELREYYTLTIKEAQVHDEVGTVVAAQDGRHVVATIVASLIDLNLPSRERMTVNVVVTFRVTSQGLIDELRAFWGLSDIVNLALGADAQGLKVD</sequence>
<dbReference type="InterPro" id="IPR036291">
    <property type="entry name" value="NAD(P)-bd_dom_sf"/>
</dbReference>
<protein>
    <recommendedName>
        <fullName evidence="13">Polyketide synthase</fullName>
    </recommendedName>
</protein>
<dbReference type="InterPro" id="IPR018201">
    <property type="entry name" value="Ketoacyl_synth_AS"/>
</dbReference>
<dbReference type="Gene3D" id="3.40.47.10">
    <property type="match status" value="2"/>
</dbReference>
<dbReference type="Pfam" id="PF12680">
    <property type="entry name" value="SnoaL_2"/>
    <property type="match status" value="1"/>
</dbReference>
<evidence type="ECO:0000259" key="10">
    <source>
        <dbReference type="PROSITE" id="PS52004"/>
    </source>
</evidence>
<dbReference type="CDD" id="cd00833">
    <property type="entry name" value="PKS"/>
    <property type="match status" value="2"/>
</dbReference>
<dbReference type="InterPro" id="IPR015083">
    <property type="entry name" value="NorB/c/GfsB-D-like_docking"/>
</dbReference>
<feature type="region of interest" description="Disordered" evidence="8">
    <location>
        <begin position="1862"/>
        <end position="1882"/>
    </location>
</feature>
<dbReference type="SMART" id="SM00825">
    <property type="entry name" value="PKS_KS"/>
    <property type="match status" value="2"/>
</dbReference>
<dbReference type="InterPro" id="IPR036736">
    <property type="entry name" value="ACP-like_sf"/>
</dbReference>
<dbReference type="InterPro" id="IPR009081">
    <property type="entry name" value="PP-bd_ACP"/>
</dbReference>
<dbReference type="InterPro" id="IPR013968">
    <property type="entry name" value="PKS_KR"/>
</dbReference>
<dbReference type="PANTHER" id="PTHR43775:SF51">
    <property type="entry name" value="INACTIVE PHENOLPHTHIOCEROL SYNTHESIS POLYKETIDE SYNTHASE TYPE I PKS1-RELATED"/>
    <property type="match status" value="1"/>
</dbReference>
<dbReference type="SUPFAM" id="SSF51735">
    <property type="entry name" value="NAD(P)-binding Rossmann-fold domains"/>
    <property type="match status" value="2"/>
</dbReference>
<dbReference type="Gene3D" id="3.30.70.3290">
    <property type="match status" value="3"/>
</dbReference>
<evidence type="ECO:0000313" key="11">
    <source>
        <dbReference type="EMBL" id="GIE07886.1"/>
    </source>
</evidence>
<feature type="domain" description="Ketosynthase family 3 (KS3)" evidence="10">
    <location>
        <begin position="34"/>
        <end position="460"/>
    </location>
</feature>
<dbReference type="Gene3D" id="3.40.50.720">
    <property type="entry name" value="NAD(P)-binding Rossmann-like Domain"/>
    <property type="match status" value="1"/>
</dbReference>
<dbReference type="SMART" id="SM00827">
    <property type="entry name" value="PKS_AT"/>
    <property type="match status" value="1"/>
</dbReference>
<dbReference type="Pfam" id="PF18369">
    <property type="entry name" value="PKS_DE"/>
    <property type="match status" value="1"/>
</dbReference>
<dbReference type="PROSITE" id="PS00606">
    <property type="entry name" value="KS3_1"/>
    <property type="match status" value="1"/>
</dbReference>
<dbReference type="InterPro" id="IPR014031">
    <property type="entry name" value="Ketoacyl_synth_C"/>
</dbReference>
<evidence type="ECO:0000256" key="4">
    <source>
        <dbReference type="ARBA" id="ARBA00022679"/>
    </source>
</evidence>
<dbReference type="InterPro" id="IPR006162">
    <property type="entry name" value="Ppantetheine_attach_site"/>
</dbReference>
<dbReference type="CDD" id="cd08952">
    <property type="entry name" value="KR_1_SDR_x"/>
    <property type="match status" value="1"/>
</dbReference>
<dbReference type="InterPro" id="IPR016036">
    <property type="entry name" value="Malonyl_transacylase_ACP-bd"/>
</dbReference>
<dbReference type="SUPFAM" id="SSF54427">
    <property type="entry name" value="NTF2-like"/>
    <property type="match status" value="1"/>
</dbReference>
<name>A0ABQ3ZDH9_9ACTN</name>
<keyword evidence="3" id="KW-0597">Phosphoprotein</keyword>
<evidence type="ECO:0000256" key="7">
    <source>
        <dbReference type="ARBA" id="ARBA00023315"/>
    </source>
</evidence>
<comment type="cofactor">
    <cofactor evidence="1">
        <name>pantetheine 4'-phosphate</name>
        <dbReference type="ChEBI" id="CHEBI:47942"/>
    </cofactor>
</comment>
<reference evidence="11 12" key="1">
    <citation type="submission" date="2021-01" db="EMBL/GenBank/DDBJ databases">
        <title>Whole genome shotgun sequence of Actinoplanes durhamensis NBRC 14914.</title>
        <authorList>
            <person name="Komaki H."/>
            <person name="Tamura T."/>
        </authorList>
    </citation>
    <scope>NUCLEOTIDE SEQUENCE [LARGE SCALE GENOMIC DNA]</scope>
    <source>
        <strain evidence="11 12">NBRC 14914</strain>
    </source>
</reference>
<dbReference type="SUPFAM" id="SSF53901">
    <property type="entry name" value="Thiolase-like"/>
    <property type="match status" value="2"/>
</dbReference>
<dbReference type="InterPro" id="IPR050091">
    <property type="entry name" value="PKS_NRPS_Biosynth_Enz"/>
</dbReference>
<dbReference type="Proteomes" id="UP000637628">
    <property type="component" value="Unassembled WGS sequence"/>
</dbReference>
<dbReference type="SMART" id="SM01294">
    <property type="entry name" value="PKS_PP_betabranch"/>
    <property type="match status" value="1"/>
</dbReference>
<dbReference type="InterPro" id="IPR020806">
    <property type="entry name" value="PKS_PP-bd"/>
</dbReference>
<dbReference type="SUPFAM" id="SSF52151">
    <property type="entry name" value="FabD/lysophospholipase-like"/>
    <property type="match status" value="2"/>
</dbReference>
<dbReference type="InterPro" id="IPR016035">
    <property type="entry name" value="Acyl_Trfase/lysoPLipase"/>
</dbReference>
<evidence type="ECO:0000256" key="2">
    <source>
        <dbReference type="ARBA" id="ARBA00022450"/>
    </source>
</evidence>
<dbReference type="Pfam" id="PF02801">
    <property type="entry name" value="Ketoacyl-synt_C"/>
    <property type="match status" value="2"/>
</dbReference>
<dbReference type="Pfam" id="PF00109">
    <property type="entry name" value="ketoacyl-synt"/>
    <property type="match status" value="2"/>
</dbReference>
<keyword evidence="6" id="KW-0511">Multifunctional enzyme</keyword>